<evidence type="ECO:0000313" key="1">
    <source>
        <dbReference type="EMBL" id="MFB9779588.1"/>
    </source>
</evidence>
<accession>A0ABV5XAU5</accession>
<keyword evidence="2" id="KW-1185">Reference proteome</keyword>
<reference evidence="1 2" key="1">
    <citation type="submission" date="2024-09" db="EMBL/GenBank/DDBJ databases">
        <authorList>
            <person name="Sun Q."/>
            <person name="Mori K."/>
        </authorList>
    </citation>
    <scope>NUCLEOTIDE SEQUENCE [LARGE SCALE GENOMIC DNA]</scope>
    <source>
        <strain evidence="1 2">JCM 11411</strain>
    </source>
</reference>
<proteinExistence type="predicted"/>
<sequence>MSVPFTVRARLSAGYAHATPWGISLDGLLASEVWESRKATARATNTEWSAYDVRTVPEGIDLPLERCDGGDGNWHWAATFAYPEDAVPGPHVQMWTGRPDQQALAQLTDNLPAHVDPRKGRFRSWVMPLPMTVAPTLVWRGLGDPAAVGEMLSSVVSIGKKRASGHGLVLDWSIEPDADADRWEFGHLHPDGTLGRTVPAACLGGRESIVHGGVGRMGMRPPYMHPRMRADVVLPAT</sequence>
<name>A0ABV5XAU5_9NOCA</name>
<dbReference type="Proteomes" id="UP001589587">
    <property type="component" value="Unassembled WGS sequence"/>
</dbReference>
<evidence type="ECO:0000313" key="2">
    <source>
        <dbReference type="Proteomes" id="UP001589587"/>
    </source>
</evidence>
<dbReference type="EMBL" id="JBHMAS010000006">
    <property type="protein sequence ID" value="MFB9779588.1"/>
    <property type="molecule type" value="Genomic_DNA"/>
</dbReference>
<protein>
    <submittedName>
        <fullName evidence="1">Uncharacterized protein</fullName>
    </submittedName>
</protein>
<organism evidence="1 2">
    <name type="scientific">Rhodococcus baikonurensis</name>
    <dbReference type="NCBI Taxonomy" id="172041"/>
    <lineage>
        <taxon>Bacteria</taxon>
        <taxon>Bacillati</taxon>
        <taxon>Actinomycetota</taxon>
        <taxon>Actinomycetes</taxon>
        <taxon>Mycobacteriales</taxon>
        <taxon>Nocardiaceae</taxon>
        <taxon>Rhodococcus</taxon>
        <taxon>Rhodococcus erythropolis group</taxon>
    </lineage>
</organism>
<dbReference type="RefSeq" id="WP_378374272.1">
    <property type="nucleotide sequence ID" value="NZ_JBHMAS010000006.1"/>
</dbReference>
<gene>
    <name evidence="1" type="ORF">ACFFQ6_07835</name>
</gene>
<comment type="caution">
    <text evidence="1">The sequence shown here is derived from an EMBL/GenBank/DDBJ whole genome shotgun (WGS) entry which is preliminary data.</text>
</comment>